<evidence type="ECO:0000313" key="5">
    <source>
        <dbReference type="Proteomes" id="UP000257123"/>
    </source>
</evidence>
<dbReference type="EMBL" id="NMUF01000004">
    <property type="protein sequence ID" value="RFB00064.1"/>
    <property type="molecule type" value="Genomic_DNA"/>
</dbReference>
<keyword evidence="3" id="KW-0031">Aminopeptidase</keyword>
<dbReference type="SUPFAM" id="SSF53187">
    <property type="entry name" value="Zn-dependent exopeptidases"/>
    <property type="match status" value="1"/>
</dbReference>
<evidence type="ECO:0000259" key="1">
    <source>
        <dbReference type="Pfam" id="PF04389"/>
    </source>
</evidence>
<feature type="domain" description="Peptidase M28" evidence="1">
    <location>
        <begin position="184"/>
        <end position="328"/>
    </location>
</feature>
<evidence type="ECO:0000313" key="3">
    <source>
        <dbReference type="EMBL" id="RFB00064.1"/>
    </source>
</evidence>
<comment type="caution">
    <text evidence="3">The sequence shown here is derived from an EMBL/GenBank/DDBJ whole genome shotgun (WGS) entry which is preliminary data.</text>
</comment>
<dbReference type="Gene3D" id="3.50.30.30">
    <property type="match status" value="1"/>
</dbReference>
<evidence type="ECO:0000313" key="2">
    <source>
        <dbReference type="EMBL" id="RFA97165.1"/>
    </source>
</evidence>
<accession>A0A371R6G2</accession>
<dbReference type="Proteomes" id="UP000257123">
    <property type="component" value="Unassembled WGS sequence"/>
</dbReference>
<keyword evidence="3" id="KW-0378">Hydrolase</keyword>
<dbReference type="Pfam" id="PF04389">
    <property type="entry name" value="Peptidase_M28"/>
    <property type="match status" value="1"/>
</dbReference>
<evidence type="ECO:0000313" key="4">
    <source>
        <dbReference type="Proteomes" id="UP000256877"/>
    </source>
</evidence>
<proteinExistence type="predicted"/>
<dbReference type="GO" id="GO:0004177">
    <property type="term" value="F:aminopeptidase activity"/>
    <property type="evidence" value="ECO:0007669"/>
    <property type="project" value="UniProtKB-KW"/>
</dbReference>
<dbReference type="Gene3D" id="3.40.630.10">
    <property type="entry name" value="Zn peptidases"/>
    <property type="match status" value="1"/>
</dbReference>
<protein>
    <submittedName>
        <fullName evidence="3">Aminopeptidase</fullName>
    </submittedName>
</protein>
<dbReference type="InterPro" id="IPR007484">
    <property type="entry name" value="Peptidase_M28"/>
</dbReference>
<dbReference type="AlphaFoldDB" id="A0A371R6G2"/>
<name>A0A371R6G2_9CREN</name>
<dbReference type="EMBL" id="NMUE01000008">
    <property type="protein sequence ID" value="RFA97165.1"/>
    <property type="molecule type" value="Genomic_DNA"/>
</dbReference>
<organism evidence="3 4">
    <name type="scientific">Pyrobaculum aerophilum</name>
    <dbReference type="NCBI Taxonomy" id="13773"/>
    <lineage>
        <taxon>Archaea</taxon>
        <taxon>Thermoproteota</taxon>
        <taxon>Thermoprotei</taxon>
        <taxon>Thermoproteales</taxon>
        <taxon>Thermoproteaceae</taxon>
        <taxon>Pyrobaculum</taxon>
    </lineage>
</organism>
<dbReference type="Proteomes" id="UP000256877">
    <property type="component" value="Unassembled WGS sequence"/>
</dbReference>
<keyword evidence="3" id="KW-0645">Protease</keyword>
<dbReference type="OrthoDB" id="34215at2157"/>
<gene>
    <name evidence="2" type="ORF">CGL51_03800</name>
    <name evidence="3" type="ORF">CGL52_02620</name>
</gene>
<dbReference type="RefSeq" id="WP_116420742.1">
    <property type="nucleotide sequence ID" value="NZ_NMUE01000008.1"/>
</dbReference>
<reference evidence="4 5" key="1">
    <citation type="submission" date="2017-07" db="EMBL/GenBank/DDBJ databases">
        <title>Draft genome sequence of aerobic hyperthermophilic archaea, Pyrobaculum aerophilum YKB31 and YKB32.</title>
        <authorList>
            <person name="Mochizuki T."/>
            <person name="Berliner A.J."/>
            <person name="Yoshida-Takashima Y."/>
            <person name="Takaki Y."/>
            <person name="Nunoura T."/>
            <person name="Takai K."/>
        </authorList>
    </citation>
    <scope>NUCLEOTIDE SEQUENCE [LARGE SCALE GENOMIC DNA]</scope>
    <source>
        <strain evidence="2 5">YKB31</strain>
        <strain evidence="3 4">YKB32</strain>
    </source>
</reference>
<sequence>MAEVFKKCVAYKDLIAGGPGEREFLQWLIAFLDAPRVWFHLSPVEVLAWEDVETRLEIGDERITGLAMPYSNSASIEGRLVPINGDVEGNIAVAEFPQDVDDAKYVVIDAARRGAQAVIFTGKPARRIVVTGEYGYKLDSAPTPVPVASFENAGEYAGKKARLIIDVKSRVTYSYSLIAFNSFENTPMISAHWDHWLAGATDNCAGLEAAILAFTELVADDTPIALGLFTAEEGVGPHVPSFYWAWGSLNYFKRWKPTLLVNIDVVGVGTPRMYAMPYLHEFLKGLGPVESPEAYFDSVHYERWGLPSVTISSLRDTWSFYHSPSDTHAEMENILYVADLAKRLAKIKPPQPAVRLEDYGLPPADSPYEAWSTVYNYLVVFRDYSHSEIIYTDVFKFLKERGAEFRRIDLLAGPTLCVNNCDKAAETYRELALLRVRDMP</sequence>